<evidence type="ECO:0000313" key="2">
    <source>
        <dbReference type="EMBL" id="JAD32984.1"/>
    </source>
</evidence>
<evidence type="ECO:0000256" key="1">
    <source>
        <dbReference type="SAM" id="MobiDB-lite"/>
    </source>
</evidence>
<sequence>MHTSTVTSTARLAAAPTRNPMRRPSSPIRALNPSATPTGSATT</sequence>
<dbReference type="AlphaFoldDB" id="A0A0A8Z0R9"/>
<feature type="region of interest" description="Disordered" evidence="1">
    <location>
        <begin position="1"/>
        <end position="43"/>
    </location>
</feature>
<accession>A0A0A8Z0R9</accession>
<dbReference type="EMBL" id="GBRH01264911">
    <property type="protein sequence ID" value="JAD32984.1"/>
    <property type="molecule type" value="Transcribed_RNA"/>
</dbReference>
<protein>
    <submittedName>
        <fullName evidence="2">Uncharacterized protein</fullName>
    </submittedName>
</protein>
<feature type="compositionally biased region" description="Polar residues" evidence="1">
    <location>
        <begin position="1"/>
        <end position="10"/>
    </location>
</feature>
<reference evidence="2" key="1">
    <citation type="submission" date="2014-09" db="EMBL/GenBank/DDBJ databases">
        <authorList>
            <person name="Magalhaes I.L.F."/>
            <person name="Oliveira U."/>
            <person name="Santos F.R."/>
            <person name="Vidigal T.H.D.A."/>
            <person name="Brescovit A.D."/>
            <person name="Santos A.J."/>
        </authorList>
    </citation>
    <scope>NUCLEOTIDE SEQUENCE</scope>
    <source>
        <tissue evidence="2">Shoot tissue taken approximately 20 cm above the soil surface</tissue>
    </source>
</reference>
<reference evidence="2" key="2">
    <citation type="journal article" date="2015" name="Data Brief">
        <title>Shoot transcriptome of the giant reed, Arundo donax.</title>
        <authorList>
            <person name="Barrero R.A."/>
            <person name="Guerrero F.D."/>
            <person name="Moolhuijzen P."/>
            <person name="Goolsby J.A."/>
            <person name="Tidwell J."/>
            <person name="Bellgard S.E."/>
            <person name="Bellgard M.I."/>
        </authorList>
    </citation>
    <scope>NUCLEOTIDE SEQUENCE</scope>
    <source>
        <tissue evidence="2">Shoot tissue taken approximately 20 cm above the soil surface</tissue>
    </source>
</reference>
<proteinExistence type="predicted"/>
<organism evidence="2">
    <name type="scientific">Arundo donax</name>
    <name type="common">Giant reed</name>
    <name type="synonym">Donax arundinaceus</name>
    <dbReference type="NCBI Taxonomy" id="35708"/>
    <lineage>
        <taxon>Eukaryota</taxon>
        <taxon>Viridiplantae</taxon>
        <taxon>Streptophyta</taxon>
        <taxon>Embryophyta</taxon>
        <taxon>Tracheophyta</taxon>
        <taxon>Spermatophyta</taxon>
        <taxon>Magnoliopsida</taxon>
        <taxon>Liliopsida</taxon>
        <taxon>Poales</taxon>
        <taxon>Poaceae</taxon>
        <taxon>PACMAD clade</taxon>
        <taxon>Arundinoideae</taxon>
        <taxon>Arundineae</taxon>
        <taxon>Arundo</taxon>
    </lineage>
</organism>
<name>A0A0A8Z0R9_ARUDO</name>
<feature type="compositionally biased region" description="Polar residues" evidence="1">
    <location>
        <begin position="33"/>
        <end position="43"/>
    </location>
</feature>